<accession>A0A9P0QP44</accession>
<feature type="compositionally biased region" description="Low complexity" evidence="1">
    <location>
        <begin position="325"/>
        <end position="337"/>
    </location>
</feature>
<evidence type="ECO:0000259" key="2">
    <source>
        <dbReference type="Pfam" id="PF13638"/>
    </source>
</evidence>
<gene>
    <name evidence="3" type="ORF">CLIB1423_05S06084</name>
</gene>
<dbReference type="AlphaFoldDB" id="A0A9P0QP44"/>
<name>A0A9P0QP44_9ASCO</name>
<feature type="compositionally biased region" description="Basic and acidic residues" evidence="1">
    <location>
        <begin position="354"/>
        <end position="371"/>
    </location>
</feature>
<dbReference type="Pfam" id="PF13638">
    <property type="entry name" value="PIN_4"/>
    <property type="match status" value="1"/>
</dbReference>
<dbReference type="Proteomes" id="UP000837801">
    <property type="component" value="Unassembled WGS sequence"/>
</dbReference>
<evidence type="ECO:0000313" key="3">
    <source>
        <dbReference type="EMBL" id="CAH2352120.1"/>
    </source>
</evidence>
<dbReference type="InterPro" id="IPR002716">
    <property type="entry name" value="PIN_dom"/>
</dbReference>
<protein>
    <submittedName>
        <fullName evidence="3">Nonsense-mediated decay protein 4</fullName>
    </submittedName>
</protein>
<sequence length="430" mass="49478">MSVYSFESDSDEKSVEKPHEFDELVAEHEALNVSQPPTEPDTLDTEYRYINFILDHSAFVRGIGNIKRWFNEEYIRASYKHNSGDKIKLVIHIPTYTLHEFDFVKKGNTMIATNAREAIKFIDKFVNDEEENTTRVIDSMEFNCSLDIEVPNARSGPSWNECLNYKIYRPLVREFPNFKTKFDSNLLGQNSAHQLNNNRTTNNQNQLNDIQYENSESYQNALAHSDSPAEMPDRLKYLIKSCISKLKSNRSNYKTNDHWRLVTEDPITKIWAISFGIECMNINEAELFIFQDYDINAQKKSIDPHFQYNDDNEKGPKGPNSILQNTIDTTVYEYTTTNEEDNNNTKNVKSKKNGSKEKSKEAEKKDANKKDTGKKKKNSQKGKVRDQVSQGESAEGLVHEGTGVYGGIVKKERFNAINYAPRGSGELWKP</sequence>
<comment type="caution">
    <text evidence="3">The sequence shown here is derived from an EMBL/GenBank/DDBJ whole genome shotgun (WGS) entry which is preliminary data.</text>
</comment>
<feature type="region of interest" description="Disordered" evidence="1">
    <location>
        <begin position="304"/>
        <end position="407"/>
    </location>
</feature>
<reference evidence="3" key="1">
    <citation type="submission" date="2022-03" db="EMBL/GenBank/DDBJ databases">
        <authorList>
            <person name="Legras J.-L."/>
            <person name="Devillers H."/>
            <person name="Grondin C."/>
        </authorList>
    </citation>
    <scope>NUCLEOTIDE SEQUENCE</scope>
    <source>
        <strain evidence="3">CLIB 1423</strain>
    </source>
</reference>
<feature type="domain" description="PIN" evidence="2">
    <location>
        <begin position="69"/>
        <end position="133"/>
    </location>
</feature>
<dbReference type="OrthoDB" id="5361617at2759"/>
<keyword evidence="4" id="KW-1185">Reference proteome</keyword>
<dbReference type="Gene3D" id="3.40.50.1010">
    <property type="entry name" value="5'-nuclease"/>
    <property type="match status" value="1"/>
</dbReference>
<proteinExistence type="predicted"/>
<dbReference type="EMBL" id="CAKXYY010000005">
    <property type="protein sequence ID" value="CAH2352120.1"/>
    <property type="molecule type" value="Genomic_DNA"/>
</dbReference>
<evidence type="ECO:0000256" key="1">
    <source>
        <dbReference type="SAM" id="MobiDB-lite"/>
    </source>
</evidence>
<feature type="compositionally biased region" description="Basic residues" evidence="1">
    <location>
        <begin position="372"/>
        <end position="382"/>
    </location>
</feature>
<evidence type="ECO:0000313" key="4">
    <source>
        <dbReference type="Proteomes" id="UP000837801"/>
    </source>
</evidence>
<organism evidence="3 4">
    <name type="scientific">[Candida] railenensis</name>
    <dbReference type="NCBI Taxonomy" id="45579"/>
    <lineage>
        <taxon>Eukaryota</taxon>
        <taxon>Fungi</taxon>
        <taxon>Dikarya</taxon>
        <taxon>Ascomycota</taxon>
        <taxon>Saccharomycotina</taxon>
        <taxon>Pichiomycetes</taxon>
        <taxon>Debaryomycetaceae</taxon>
        <taxon>Kurtzmaniella</taxon>
    </lineage>
</organism>